<evidence type="ECO:0000256" key="1">
    <source>
        <dbReference type="ARBA" id="ARBA00023125"/>
    </source>
</evidence>
<feature type="domain" description="HTH cro/C1-type" evidence="2">
    <location>
        <begin position="22"/>
        <end position="69"/>
    </location>
</feature>
<dbReference type="Proteomes" id="UP000230709">
    <property type="component" value="Chromosome"/>
</dbReference>
<dbReference type="EMBL" id="CP023737">
    <property type="protein sequence ID" value="ATQ70238.1"/>
    <property type="molecule type" value="Genomic_DNA"/>
</dbReference>
<dbReference type="CDD" id="cd00093">
    <property type="entry name" value="HTH_XRE"/>
    <property type="match status" value="1"/>
</dbReference>
<dbReference type="PANTHER" id="PTHR36924:SF1">
    <property type="entry name" value="ANTITOXIN HIGA-1"/>
    <property type="match status" value="1"/>
</dbReference>
<dbReference type="InterPro" id="IPR013430">
    <property type="entry name" value="Toxin_antidote_HigA"/>
</dbReference>
<keyword evidence="1" id="KW-0238">DNA-binding</keyword>
<name>A0A2D2D5G6_METT3</name>
<dbReference type="GO" id="GO:0003677">
    <property type="term" value="F:DNA binding"/>
    <property type="evidence" value="ECO:0007669"/>
    <property type="project" value="UniProtKB-KW"/>
</dbReference>
<dbReference type="Gene3D" id="1.10.260.40">
    <property type="entry name" value="lambda repressor-like DNA-binding domains"/>
    <property type="match status" value="1"/>
</dbReference>
<proteinExistence type="predicted"/>
<dbReference type="AlphaFoldDB" id="A0A2D2D5G6"/>
<evidence type="ECO:0000313" key="3">
    <source>
        <dbReference type="EMBL" id="ATQ70238.1"/>
    </source>
</evidence>
<evidence type="ECO:0000259" key="2">
    <source>
        <dbReference type="PROSITE" id="PS50943"/>
    </source>
</evidence>
<gene>
    <name evidence="3" type="primary">higA</name>
    <name evidence="3" type="ORF">CQW49_05460</name>
</gene>
<keyword evidence="4" id="KW-1185">Reference proteome</keyword>
<dbReference type="NCBIfam" id="TIGR02607">
    <property type="entry name" value="antidote_HigA"/>
    <property type="match status" value="1"/>
</dbReference>
<organism evidence="3 4">
    <name type="scientific">Methylosinus trichosporium (strain ATCC 35070 / NCIMB 11131 / UNIQEM 75 / OB3b)</name>
    <dbReference type="NCBI Taxonomy" id="595536"/>
    <lineage>
        <taxon>Bacteria</taxon>
        <taxon>Pseudomonadati</taxon>
        <taxon>Pseudomonadota</taxon>
        <taxon>Alphaproteobacteria</taxon>
        <taxon>Hyphomicrobiales</taxon>
        <taxon>Methylocystaceae</taxon>
        <taxon>Methylosinus</taxon>
    </lineage>
</organism>
<dbReference type="SMART" id="SM00530">
    <property type="entry name" value="HTH_XRE"/>
    <property type="match status" value="1"/>
</dbReference>
<reference evidence="4" key="1">
    <citation type="submission" date="2017-10" db="EMBL/GenBank/DDBJ databases">
        <title>Completed PacBio SMRT sequence of Methylosinus trichosporium OB3b reveals presence of a third large plasmid.</title>
        <authorList>
            <person name="Charles T.C."/>
            <person name="Lynch M.D.J."/>
            <person name="Heil J.R."/>
            <person name="Cheng J."/>
        </authorList>
    </citation>
    <scope>NUCLEOTIDE SEQUENCE [LARGE SCALE GENOMIC DNA]</scope>
    <source>
        <strain evidence="4">OB3b</strain>
    </source>
</reference>
<dbReference type="InterPro" id="IPR010982">
    <property type="entry name" value="Lambda_DNA-bd_dom_sf"/>
</dbReference>
<sequence>MVETLPPMHPGEVLREEFLDPLGLSAGRVAKACGVPRTRIERIAAEEIGITGDTAARLARFFGTTAEFWMNLQTRYELATVERAAGAELAKIARFEATAA</sequence>
<dbReference type="KEGG" id="mtw:CQW49_05460"/>
<dbReference type="STRING" id="595536.GCA_000178815_04066"/>
<dbReference type="PANTHER" id="PTHR36924">
    <property type="entry name" value="ANTITOXIN HIGA-1"/>
    <property type="match status" value="1"/>
</dbReference>
<dbReference type="SUPFAM" id="SSF47413">
    <property type="entry name" value="lambda repressor-like DNA-binding domains"/>
    <property type="match status" value="1"/>
</dbReference>
<accession>A0A2D2D5G6</accession>
<protein>
    <submittedName>
        <fullName evidence="3">Addiction module antidote protein, HigA family</fullName>
    </submittedName>
</protein>
<dbReference type="Pfam" id="PF01381">
    <property type="entry name" value="HTH_3"/>
    <property type="match status" value="1"/>
</dbReference>
<dbReference type="InterPro" id="IPR001387">
    <property type="entry name" value="Cro/C1-type_HTH"/>
</dbReference>
<evidence type="ECO:0000313" key="4">
    <source>
        <dbReference type="Proteomes" id="UP000230709"/>
    </source>
</evidence>
<dbReference type="PROSITE" id="PS50943">
    <property type="entry name" value="HTH_CROC1"/>
    <property type="match status" value="1"/>
</dbReference>